<dbReference type="Pfam" id="PF05901">
    <property type="entry name" value="Excalibur"/>
    <property type="match status" value="1"/>
</dbReference>
<keyword evidence="4" id="KW-1185">Reference proteome</keyword>
<dbReference type="SMART" id="SM00894">
    <property type="entry name" value="Excalibur"/>
    <property type="match status" value="1"/>
</dbReference>
<organism evidence="3 4">
    <name type="scientific">Nocardioides phosphati</name>
    <dbReference type="NCBI Taxonomy" id="1867775"/>
    <lineage>
        <taxon>Bacteria</taxon>
        <taxon>Bacillati</taxon>
        <taxon>Actinomycetota</taxon>
        <taxon>Actinomycetes</taxon>
        <taxon>Propionibacteriales</taxon>
        <taxon>Nocardioidaceae</taxon>
        <taxon>Nocardioides</taxon>
    </lineage>
</organism>
<dbReference type="EMBL" id="BMNI01000001">
    <property type="protein sequence ID" value="GGO84158.1"/>
    <property type="molecule type" value="Genomic_DNA"/>
</dbReference>
<accession>A0ABQ2N6A5</accession>
<comment type="caution">
    <text evidence="3">The sequence shown here is derived from an EMBL/GenBank/DDBJ whole genome shotgun (WGS) entry which is preliminary data.</text>
</comment>
<protein>
    <recommendedName>
        <fullName evidence="2">Excalibur calcium-binding domain-containing protein</fullName>
    </recommendedName>
</protein>
<keyword evidence="1" id="KW-0732">Signal</keyword>
<evidence type="ECO:0000313" key="3">
    <source>
        <dbReference type="EMBL" id="GGO84158.1"/>
    </source>
</evidence>
<dbReference type="Proteomes" id="UP000655410">
    <property type="component" value="Unassembled WGS sequence"/>
</dbReference>
<evidence type="ECO:0000256" key="1">
    <source>
        <dbReference type="SAM" id="SignalP"/>
    </source>
</evidence>
<feature type="chain" id="PRO_5045629604" description="Excalibur calcium-binding domain-containing protein" evidence="1">
    <location>
        <begin position="30"/>
        <end position="93"/>
    </location>
</feature>
<gene>
    <name evidence="3" type="ORF">GCM10011584_01050</name>
</gene>
<reference evidence="4" key="1">
    <citation type="journal article" date="2019" name="Int. J. Syst. Evol. Microbiol.">
        <title>The Global Catalogue of Microorganisms (GCM) 10K type strain sequencing project: providing services to taxonomists for standard genome sequencing and annotation.</title>
        <authorList>
            <consortium name="The Broad Institute Genomics Platform"/>
            <consortium name="The Broad Institute Genome Sequencing Center for Infectious Disease"/>
            <person name="Wu L."/>
            <person name="Ma J."/>
        </authorList>
    </citation>
    <scope>NUCLEOTIDE SEQUENCE [LARGE SCALE GENOMIC DNA]</scope>
    <source>
        <strain evidence="4">CGMCC 4.7371</strain>
    </source>
</reference>
<dbReference type="InterPro" id="IPR008613">
    <property type="entry name" value="Excalibur_Ca-bd_domain"/>
</dbReference>
<dbReference type="RefSeq" id="WP_188781867.1">
    <property type="nucleotide sequence ID" value="NZ_BMNI01000001.1"/>
</dbReference>
<feature type="signal peptide" evidence="1">
    <location>
        <begin position="1"/>
        <end position="29"/>
    </location>
</feature>
<name>A0ABQ2N6A5_9ACTN</name>
<evidence type="ECO:0000313" key="4">
    <source>
        <dbReference type="Proteomes" id="UP000655410"/>
    </source>
</evidence>
<sequence>MIKRTALAAAVLSLAAPAALLSTAGSAEATTYYRSCTVLAHDFHHGVAKSAAAAQRQVNQGYGRPAYGTHARAVYWENYKRLDRDRDGTACER</sequence>
<proteinExistence type="predicted"/>
<evidence type="ECO:0000259" key="2">
    <source>
        <dbReference type="SMART" id="SM00894"/>
    </source>
</evidence>
<feature type="domain" description="Excalibur calcium-binding" evidence="2">
    <location>
        <begin position="64"/>
        <end position="92"/>
    </location>
</feature>